<keyword evidence="4" id="KW-0812">Transmembrane</keyword>
<evidence type="ECO:0000256" key="3">
    <source>
        <dbReference type="ARBA" id="ARBA00022475"/>
    </source>
</evidence>
<dbReference type="PANTHER" id="PTHR32024">
    <property type="entry name" value="TRK SYSTEM POTASSIUM UPTAKE PROTEIN TRKG-RELATED"/>
    <property type="match status" value="1"/>
</dbReference>
<evidence type="ECO:0000256" key="5">
    <source>
        <dbReference type="ARBA" id="ARBA00022989"/>
    </source>
</evidence>
<evidence type="ECO:0000256" key="6">
    <source>
        <dbReference type="ARBA" id="ARBA00023065"/>
    </source>
</evidence>
<keyword evidence="7" id="KW-0472">Membrane</keyword>
<dbReference type="GO" id="GO:0005886">
    <property type="term" value="C:plasma membrane"/>
    <property type="evidence" value="ECO:0007669"/>
    <property type="project" value="UniProtKB-SubCell"/>
</dbReference>
<name>A0A1H8APW1_9MICO</name>
<evidence type="ECO:0000256" key="1">
    <source>
        <dbReference type="ARBA" id="ARBA00004651"/>
    </source>
</evidence>
<accession>A0A1H8APW1</accession>
<dbReference type="RefSeq" id="WP_092106489.1">
    <property type="nucleotide sequence ID" value="NZ_FOCN01000001.1"/>
</dbReference>
<gene>
    <name evidence="8" type="ORF">E3O10_12515</name>
</gene>
<dbReference type="Pfam" id="PF02386">
    <property type="entry name" value="TrkH"/>
    <property type="match status" value="1"/>
</dbReference>
<keyword evidence="9" id="KW-1185">Reference proteome</keyword>
<dbReference type="GO" id="GO:0008324">
    <property type="term" value="F:monoatomic cation transmembrane transporter activity"/>
    <property type="evidence" value="ECO:0007669"/>
    <property type="project" value="InterPro"/>
</dbReference>
<evidence type="ECO:0000256" key="7">
    <source>
        <dbReference type="ARBA" id="ARBA00023136"/>
    </source>
</evidence>
<dbReference type="InterPro" id="IPR003445">
    <property type="entry name" value="Cat_transpt"/>
</dbReference>
<comment type="subcellular location">
    <subcellularLocation>
        <location evidence="1">Cell membrane</location>
        <topology evidence="1">Multi-pass membrane protein</topology>
    </subcellularLocation>
</comment>
<keyword evidence="3" id="KW-1003">Cell membrane</keyword>
<keyword evidence="2" id="KW-0813">Transport</keyword>
<dbReference type="OrthoDB" id="9810952at2"/>
<keyword evidence="5" id="KW-1133">Transmembrane helix</keyword>
<evidence type="ECO:0000256" key="2">
    <source>
        <dbReference type="ARBA" id="ARBA00022448"/>
    </source>
</evidence>
<dbReference type="STRING" id="1424661.SAMN05216281_101286"/>
<dbReference type="AlphaFoldDB" id="A0A1H8APW1"/>
<comment type="caution">
    <text evidence="8">The sequence shown here is derived from an EMBL/GenBank/DDBJ whole genome shotgun (WGS) entry which is preliminary data.</text>
</comment>
<dbReference type="PANTHER" id="PTHR32024:SF1">
    <property type="entry name" value="KTR SYSTEM POTASSIUM UPTAKE PROTEIN B"/>
    <property type="match status" value="1"/>
</dbReference>
<organism evidence="8 9">
    <name type="scientific">Cryobacterium luteum</name>
    <dbReference type="NCBI Taxonomy" id="1424661"/>
    <lineage>
        <taxon>Bacteria</taxon>
        <taxon>Bacillati</taxon>
        <taxon>Actinomycetota</taxon>
        <taxon>Actinomycetes</taxon>
        <taxon>Micrococcales</taxon>
        <taxon>Microbacteriaceae</taxon>
        <taxon>Cryobacterium</taxon>
    </lineage>
</organism>
<dbReference type="GO" id="GO:0030001">
    <property type="term" value="P:metal ion transport"/>
    <property type="evidence" value="ECO:0007669"/>
    <property type="project" value="UniProtKB-ARBA"/>
</dbReference>
<evidence type="ECO:0000313" key="9">
    <source>
        <dbReference type="Proteomes" id="UP000297654"/>
    </source>
</evidence>
<proteinExistence type="predicted"/>
<protein>
    <submittedName>
        <fullName evidence="8">TrkH family potassium uptake protein</fullName>
    </submittedName>
</protein>
<dbReference type="Proteomes" id="UP000297654">
    <property type="component" value="Unassembled WGS sequence"/>
</dbReference>
<evidence type="ECO:0000256" key="4">
    <source>
        <dbReference type="ARBA" id="ARBA00022692"/>
    </source>
</evidence>
<sequence>MSNWQWSQVNRGFQVLSRSGTEYFFPRPVSLLVRVRDGVDSLAHKSPSRFAILVFSALIMVFTVLFSLPIASADRAITPLHDAVFTAVSVICVTGLATVDMATHWSPFGNILVFVGVNIGGIGVLTLASLMGLVISRRLGLRAKLMAASDSNPSRIHAGPVNEGQTVRLGEVGSLLLTVAISAIVIEIAVAGLLFPRMLQAGVPLGEAFWHSFYYAAMAFTNTGFNPNIGGLAPFADDYWFLGALMIGVFLGSLGFPVIYAFARGWRRPRRWSVHVKLTLVTTVALMVFGMVLYIVLEFDNPNTFGSLNAGDTIFQSLFMSVMTRSGGFATIEISDLNGSSLLLSDMLMFIGGGSASTAGGIKVTTLAILFLAAFAEARGKQEMEAFGRRIPSDILRLSVSVVLWGATTVAVASILILHISKQPFDLVLFDVISAFATCGLSTGLTGDLPPEGVYVMAATMFMGRVGTVTLAAALAASHSRQLFKRPEERPIVG</sequence>
<evidence type="ECO:0000313" key="8">
    <source>
        <dbReference type="EMBL" id="TFB88597.1"/>
    </source>
</evidence>
<reference evidence="8 9" key="1">
    <citation type="submission" date="2019-03" db="EMBL/GenBank/DDBJ databases">
        <title>Genomics of glacier-inhabiting Cryobacterium strains.</title>
        <authorList>
            <person name="Liu Q."/>
            <person name="Xin Y.-H."/>
        </authorList>
    </citation>
    <scope>NUCLEOTIDE SEQUENCE [LARGE SCALE GENOMIC DNA]</scope>
    <source>
        <strain evidence="8 9">Hh15</strain>
    </source>
</reference>
<dbReference type="EMBL" id="SOFF01000031">
    <property type="protein sequence ID" value="TFB88597.1"/>
    <property type="molecule type" value="Genomic_DNA"/>
</dbReference>
<keyword evidence="6" id="KW-0406">Ion transport</keyword>